<dbReference type="AlphaFoldDB" id="A0A845MLN4"/>
<dbReference type="EMBL" id="WTVA01000015">
    <property type="protein sequence ID" value="MZR24292.1"/>
    <property type="molecule type" value="Genomic_DNA"/>
</dbReference>
<dbReference type="SUPFAM" id="SSF82693">
    <property type="entry name" value="Multidrug efflux transporter AcrB pore domain, PN1, PN2, PC1 and PC2 subdomains"/>
    <property type="match status" value="2"/>
</dbReference>
<name>A0A845MLN4_9PROT</name>
<feature type="transmembrane region" description="Helical" evidence="1">
    <location>
        <begin position="333"/>
        <end position="352"/>
    </location>
</feature>
<dbReference type="Proteomes" id="UP000445696">
    <property type="component" value="Unassembled WGS sequence"/>
</dbReference>
<evidence type="ECO:0000256" key="1">
    <source>
        <dbReference type="SAM" id="Phobius"/>
    </source>
</evidence>
<dbReference type="PANTHER" id="PTHR32063">
    <property type="match status" value="1"/>
</dbReference>
<dbReference type="Gene3D" id="1.20.1640.10">
    <property type="entry name" value="Multidrug efflux transporter AcrB transmembrane domain"/>
    <property type="match status" value="2"/>
</dbReference>
<feature type="transmembrane region" description="Helical" evidence="1">
    <location>
        <begin position="385"/>
        <end position="406"/>
    </location>
</feature>
<feature type="transmembrane region" description="Helical" evidence="1">
    <location>
        <begin position="359"/>
        <end position="379"/>
    </location>
</feature>
<dbReference type="Gene3D" id="3.30.70.1440">
    <property type="entry name" value="Multidrug efflux transporter AcrB pore domain"/>
    <property type="match status" value="1"/>
</dbReference>
<gene>
    <name evidence="2" type="ORF">GQF03_18300</name>
</gene>
<dbReference type="SUPFAM" id="SSF82714">
    <property type="entry name" value="Multidrug efflux transporter AcrB TolC docking domain, DN and DC subdomains"/>
    <property type="match status" value="2"/>
</dbReference>
<evidence type="ECO:0000313" key="2">
    <source>
        <dbReference type="EMBL" id="MZR24292.1"/>
    </source>
</evidence>
<dbReference type="PANTHER" id="PTHR32063:SF33">
    <property type="entry name" value="RND SUPERFAMILY EFFLUX PUMP PERMEASE COMPONENT"/>
    <property type="match status" value="1"/>
</dbReference>
<dbReference type="OrthoDB" id="174266at2"/>
<feature type="transmembrane region" description="Helical" evidence="1">
    <location>
        <begin position="894"/>
        <end position="914"/>
    </location>
</feature>
<feature type="transmembrane region" description="Helical" evidence="1">
    <location>
        <begin position="525"/>
        <end position="546"/>
    </location>
</feature>
<dbReference type="Pfam" id="PF00873">
    <property type="entry name" value="ACR_tran"/>
    <property type="match status" value="1"/>
</dbReference>
<dbReference type="Gene3D" id="3.30.2090.10">
    <property type="entry name" value="Multidrug efflux transporter AcrB TolC docking domain, DN and DC subdomains"/>
    <property type="match status" value="2"/>
</dbReference>
<feature type="transmembrane region" description="Helical" evidence="1">
    <location>
        <begin position="920"/>
        <end position="945"/>
    </location>
</feature>
<dbReference type="RefSeq" id="WP_161340738.1">
    <property type="nucleotide sequence ID" value="NZ_JBHSDG010000003.1"/>
</dbReference>
<feature type="transmembrane region" description="Helical" evidence="1">
    <location>
        <begin position="997"/>
        <end position="1022"/>
    </location>
</feature>
<dbReference type="InterPro" id="IPR001036">
    <property type="entry name" value="Acrflvin-R"/>
</dbReference>
<feature type="transmembrane region" description="Helical" evidence="1">
    <location>
        <begin position="16"/>
        <end position="36"/>
    </location>
</feature>
<dbReference type="GO" id="GO:0005886">
    <property type="term" value="C:plasma membrane"/>
    <property type="evidence" value="ECO:0007669"/>
    <property type="project" value="TreeGrafter"/>
</dbReference>
<dbReference type="SUPFAM" id="SSF82866">
    <property type="entry name" value="Multidrug efflux transporter AcrB transmembrane domain"/>
    <property type="match status" value="2"/>
</dbReference>
<dbReference type="Gene3D" id="3.30.70.1320">
    <property type="entry name" value="Multidrug efflux transporter AcrB pore domain like"/>
    <property type="match status" value="1"/>
</dbReference>
<feature type="transmembrane region" description="Helical" evidence="1">
    <location>
        <begin position="427"/>
        <end position="452"/>
    </location>
</feature>
<comment type="caution">
    <text evidence="2">The sequence shown here is derived from an EMBL/GenBank/DDBJ whole genome shotgun (WGS) entry which is preliminary data.</text>
</comment>
<dbReference type="InterPro" id="IPR027463">
    <property type="entry name" value="AcrB_DN_DC_subdom"/>
</dbReference>
<dbReference type="PRINTS" id="PR00702">
    <property type="entry name" value="ACRIFLAVINRP"/>
</dbReference>
<evidence type="ECO:0000313" key="3">
    <source>
        <dbReference type="Proteomes" id="UP000445696"/>
    </source>
</evidence>
<keyword evidence="1" id="KW-0812">Transmembrane</keyword>
<dbReference type="GO" id="GO:0042910">
    <property type="term" value="F:xenobiotic transmembrane transporter activity"/>
    <property type="evidence" value="ECO:0007669"/>
    <property type="project" value="TreeGrafter"/>
</dbReference>
<feature type="transmembrane region" description="Helical" evidence="1">
    <location>
        <begin position="458"/>
        <end position="481"/>
    </location>
</feature>
<keyword evidence="1" id="KW-0472">Membrane</keyword>
<protein>
    <submittedName>
        <fullName evidence="2">AcrB/AcrD/AcrF family protein</fullName>
    </submittedName>
</protein>
<dbReference type="Gene3D" id="3.30.70.1430">
    <property type="entry name" value="Multidrug efflux transporter AcrB pore domain"/>
    <property type="match status" value="2"/>
</dbReference>
<feature type="transmembrane region" description="Helical" evidence="1">
    <location>
        <begin position="870"/>
        <end position="887"/>
    </location>
</feature>
<organism evidence="2 3">
    <name type="scientific">Sneathiella chungangensis</name>
    <dbReference type="NCBI Taxonomy" id="1418234"/>
    <lineage>
        <taxon>Bacteria</taxon>
        <taxon>Pseudomonadati</taxon>
        <taxon>Pseudomonadota</taxon>
        <taxon>Alphaproteobacteria</taxon>
        <taxon>Sneathiellales</taxon>
        <taxon>Sneathiellaceae</taxon>
        <taxon>Sneathiella</taxon>
    </lineage>
</organism>
<accession>A0A845MLN4</accession>
<keyword evidence="3" id="KW-1185">Reference proteome</keyword>
<keyword evidence="1" id="KW-1133">Transmembrane helix</keyword>
<proteinExistence type="predicted"/>
<reference evidence="2 3" key="1">
    <citation type="journal article" date="2014" name="Int. J. Syst. Evol. Microbiol.">
        <title>Sneathiella chungangensis sp. nov., isolated from a marine sand, and emended description of the genus Sneathiella.</title>
        <authorList>
            <person name="Siamphan C."/>
            <person name="Kim H."/>
            <person name="Lee J.S."/>
            <person name="Kim W."/>
        </authorList>
    </citation>
    <scope>NUCLEOTIDE SEQUENCE [LARGE SCALE GENOMIC DNA]</scope>
    <source>
        <strain evidence="2 3">KCTC 32476</strain>
    </source>
</reference>
<feature type="transmembrane region" description="Helical" evidence="1">
    <location>
        <begin position="966"/>
        <end position="985"/>
    </location>
</feature>
<sequence>MDLTRFVKMFVRHENAANLLMIMMIMMIVIGVASIFRLNTQFFPDFGTEVITTTIVWPGASAEDVDSNITTAILPEVRFLNGVKRVTSYSVEGSSIVVVEFEPGTDMQAALSEVEQGIAQITTFPDTTETPIINRIVLYDPIARLSVSGPYSEEALKKYAKTIRDDLLDLGIDKITLFGARDEEIWVDVEKRDLRRLNLSLTDIATIIRNNSQDVPLGTVSGSFERQLRSLEQKANAKSLGALEIKSFDDGQKIYLRDIANVRDQFAEKGQTGWHKGDKAIEISIQRAQSTDALKAAKIVSDYFEREKARWPPELEIKQYDVQASLIEDRIRLLLTNGASGLVLVLIVLFIFLNVRVAFWVAAGIPVAILATAGVMLVTGQSINMISLFAIIMSLGIIVDDAIVVGEHASHLRSTGLSAAEAAERGALRMLAPVFASSLTTIAAFLPIFLIGDVIGQIIRAIPAVVVSVLIASLIECFLILPGHMRQALRAQGARTSRLREWFDAKFFYFQTHLFRRVVEATVNWRYATLAAAFAMLIISVGFMLGGRVGFTFFPSPEANVVNANVVFAPGSARSGTEAMVKELERALYKAENDLTDGEGGLIVMALGKVGVSTGDQFSAVSGDNRGGMMVELISADLRDVRTADFIAAWRQEIREMPGLQRIALTERIGGPPGRELDIRLKGNNVEGLKNAAEEVKALLTKFRGVSDIEDDLPIGKQEIILELTPRGRALGFTTEDIASQVRAGFEGVIARKFARGDEEVTIRVQLPRDQVAAEALQDFYLKSSSGVEVPLSAVVTERTQVGFARIKREDGVREVAITAEIDENLTSSDQVLSALPESGLEAIAAKYDLRYRFAGKSEEQADTIADMKFGAIVGLSAIYLVLAWVFSSYWRPVVVMSIIPFGLVGAILGHYLLGFNLTILSLIALLGLSGILVNNSIILVSVINERLTKGEEYSSAVIGGTCDRLRAVLLTSLTTIGGLTPLLFETSLQAQFLIPMAITLVFGLMAATFLVLFLVPALLLIQQDIGFISEWIKSLYRPKARS</sequence>